<sequence>MSFAYPFACIVVDLDETLIDKEYAVFDGAIDFLSSLFSLTPYVCLWSAGNDVHINKFFKDPEVPSHVKTSFFSIFSGEANGTKDAELVQKIIKKKRPSSKVNEFILIDDKIYKYKDNNYTLLIDVNVYTKTTTGRGVKFVQYSKILKRITQYLNKKIIGCGVRKRSKKRLHSDVETTDDDDDDKDYEYKSSKKFRRRHLDSDYEDE</sequence>
<dbReference type="EMBL" id="CAUOPR010000001">
    <property type="protein sequence ID" value="CAJ2002129.1"/>
    <property type="molecule type" value="Genomic_DNA"/>
</dbReference>
<accession>A0ABC8QJR3</accession>
<keyword evidence="2" id="KW-1185">Reference proteome</keyword>
<organism evidence="1 2">
    <name type="scientific">Cotesia congregata filamentous virus 1</name>
    <dbReference type="NCBI Taxonomy" id="3064291"/>
    <lineage>
        <taxon>Viruses</taxon>
        <taxon>Viruses incertae sedis</taxon>
        <taxon>Naldaviricetes</taxon>
        <taxon>Lefavirales</taxon>
        <taxon>Filamentoviridae</taxon>
        <taxon>Betafilamentovirus</taxon>
        <taxon>Betafilamentovirus cocongregatae</taxon>
    </lineage>
</organism>
<dbReference type="InterPro" id="IPR007827">
    <property type="entry name" value="DUF705"/>
</dbReference>
<dbReference type="Proteomes" id="UP001642380">
    <property type="component" value="Unassembled WGS sequence"/>
</dbReference>
<gene>
    <name evidence="1" type="ORF">CCFV1_ORF083</name>
</gene>
<evidence type="ECO:0000313" key="2">
    <source>
        <dbReference type="Proteomes" id="UP001642380"/>
    </source>
</evidence>
<dbReference type="Pfam" id="PF05152">
    <property type="entry name" value="DUF705"/>
    <property type="match status" value="1"/>
</dbReference>
<evidence type="ECO:0000313" key="1">
    <source>
        <dbReference type="EMBL" id="CAJ2002129.1"/>
    </source>
</evidence>
<proteinExistence type="predicted"/>
<protein>
    <submittedName>
        <fullName evidence="1">38K</fullName>
    </submittedName>
</protein>
<reference evidence="1 2" key="1">
    <citation type="submission" date="2024-01" db="EMBL/GenBank/DDBJ databases">
        <authorList>
            <person name="Guinet B."/>
        </authorList>
    </citation>
    <scope>NUCLEOTIDE SEQUENCE [LARGE SCALE GENOMIC DNA]</scope>
</reference>
<dbReference type="InterPro" id="IPR036412">
    <property type="entry name" value="HAD-like_sf"/>
</dbReference>
<name>A0ABC8QJR3_9VIRU</name>
<comment type="caution">
    <text evidence="1">The sequence shown here is derived from an EMBL/GenBank/DDBJ whole genome shotgun (WGS) entry which is preliminary data.</text>
</comment>
<dbReference type="SUPFAM" id="SSF56784">
    <property type="entry name" value="HAD-like"/>
    <property type="match status" value="1"/>
</dbReference>